<dbReference type="AlphaFoldDB" id="A0A382WP93"/>
<feature type="non-terminal residue" evidence="1">
    <location>
        <position position="1"/>
    </location>
</feature>
<proteinExistence type="predicted"/>
<evidence type="ECO:0000313" key="1">
    <source>
        <dbReference type="EMBL" id="SVD60400.1"/>
    </source>
</evidence>
<dbReference type="EMBL" id="UINC01161295">
    <property type="protein sequence ID" value="SVD60400.1"/>
    <property type="molecule type" value="Genomic_DNA"/>
</dbReference>
<accession>A0A382WP93</accession>
<protein>
    <submittedName>
        <fullName evidence="1">Uncharacterized protein</fullName>
    </submittedName>
</protein>
<reference evidence="1" key="1">
    <citation type="submission" date="2018-05" db="EMBL/GenBank/DDBJ databases">
        <authorList>
            <person name="Lanie J.A."/>
            <person name="Ng W.-L."/>
            <person name="Kazmierczak K.M."/>
            <person name="Andrzejewski T.M."/>
            <person name="Davidsen T.M."/>
            <person name="Wayne K.J."/>
            <person name="Tettelin H."/>
            <person name="Glass J.I."/>
            <person name="Rusch D."/>
            <person name="Podicherti R."/>
            <person name="Tsui H.-C.T."/>
            <person name="Winkler M.E."/>
        </authorList>
    </citation>
    <scope>NUCLEOTIDE SEQUENCE</scope>
</reference>
<gene>
    <name evidence="1" type="ORF">METZ01_LOCUS413254</name>
</gene>
<sequence>QTMDLDNATGSTGTVYLRIPASGEGQIQITFQGAMRTMDAISRDGVEIPTGTLIEVIDNVADTLRVREFKSTDKKE</sequence>
<name>A0A382WP93_9ZZZZ</name>
<dbReference type="InterPro" id="IPR012340">
    <property type="entry name" value="NA-bd_OB-fold"/>
</dbReference>
<organism evidence="1">
    <name type="scientific">marine metagenome</name>
    <dbReference type="NCBI Taxonomy" id="408172"/>
    <lineage>
        <taxon>unclassified sequences</taxon>
        <taxon>metagenomes</taxon>
        <taxon>ecological metagenomes</taxon>
    </lineage>
</organism>
<dbReference type="Gene3D" id="2.40.50.140">
    <property type="entry name" value="Nucleic acid-binding proteins"/>
    <property type="match status" value="1"/>
</dbReference>